<dbReference type="PROSITE" id="PS50297">
    <property type="entry name" value="ANK_REP_REGION"/>
    <property type="match status" value="3"/>
</dbReference>
<sequence>MGQTMSCGKVHENDLFVAVRNGDLETIEAMVETHDPTIFATARGHSRQSALHMAAMLGRIEVLSFLLDRVSFFSNPDVLNRYKQTPLMLAAIHGKISCVKKLIESGAFILKFDSLFGRTCLHYAACYGRSDCLEAILAAARTNRIADSWGFSRFVNTRDEGGETSLHLAAQYGRPECVQILLHNGALVSAVNGFNGYQGNTPLHHAAEGGSVECVRELLAWGADRLQPDLFGRIPYLLALQNKHQACAALLNPSSAEPLVWPLLLRLMTDLNLETKSLLEKALKEINMEREKSTSNTTTHSGSFPSPAPSVDDNTSEASNVEECSICFERLCAIELKPCSHQMCAHCTLALCCYKKPDLTKPSYEAPICPFCRCSIVNLLAVEITNNAAAELERSPSIPRKPRKSCEGSSSGSFKGLSAMSSFVKKGGRISGKVAAACSEASSNKHLRTAGMSSHPCNPS</sequence>
<dbReference type="OrthoDB" id="194358at2759"/>
<evidence type="ECO:0000256" key="13">
    <source>
        <dbReference type="SAM" id="MobiDB-lite"/>
    </source>
</evidence>
<dbReference type="InterPro" id="IPR036770">
    <property type="entry name" value="Ankyrin_rpt-contain_sf"/>
</dbReference>
<protein>
    <recommendedName>
        <fullName evidence="3">RING-type E3 ubiquitin transferase</fullName>
        <ecNumber evidence="3">2.3.2.27</ecNumber>
    </recommendedName>
</protein>
<dbReference type="PANTHER" id="PTHR24173:SF90">
    <property type="entry name" value="RING-TYPE DOMAIN-CONTAINING PROTEIN"/>
    <property type="match status" value="1"/>
</dbReference>
<evidence type="ECO:0000256" key="12">
    <source>
        <dbReference type="PROSITE-ProRule" id="PRU00175"/>
    </source>
</evidence>
<keyword evidence="7 12" id="KW-0863">Zinc-finger</keyword>
<feature type="region of interest" description="Disordered" evidence="13">
    <location>
        <begin position="395"/>
        <end position="416"/>
    </location>
</feature>
<dbReference type="GO" id="GO:0008270">
    <property type="term" value="F:zinc ion binding"/>
    <property type="evidence" value="ECO:0007669"/>
    <property type="project" value="UniProtKB-KW"/>
</dbReference>
<keyword evidence="9" id="KW-0862">Zinc</keyword>
<keyword evidence="8" id="KW-0833">Ubl conjugation pathway</keyword>
<evidence type="ECO:0000256" key="1">
    <source>
        <dbReference type="ARBA" id="ARBA00000900"/>
    </source>
</evidence>
<keyword evidence="16" id="KW-1185">Reference proteome</keyword>
<feature type="region of interest" description="Disordered" evidence="13">
    <location>
        <begin position="289"/>
        <end position="315"/>
    </location>
</feature>
<proteinExistence type="predicted"/>
<dbReference type="SUPFAM" id="SSF48403">
    <property type="entry name" value="Ankyrin repeat"/>
    <property type="match status" value="1"/>
</dbReference>
<comment type="caution">
    <text evidence="15">The sequence shown here is derived from an EMBL/GenBank/DDBJ whole genome shotgun (WGS) entry which is preliminary data.</text>
</comment>
<dbReference type="InterPro" id="IPR056760">
    <property type="entry name" value="RING_XB3-like"/>
</dbReference>
<evidence type="ECO:0000256" key="6">
    <source>
        <dbReference type="ARBA" id="ARBA00022737"/>
    </source>
</evidence>
<reference evidence="16" key="1">
    <citation type="journal article" date="2019" name="Gigascience">
        <title>De novo genome assembly of the endangered Acer yangbiense, a plant species with extremely small populations endemic to Yunnan Province, China.</title>
        <authorList>
            <person name="Yang J."/>
            <person name="Wariss H.M."/>
            <person name="Tao L."/>
            <person name="Zhang R."/>
            <person name="Yun Q."/>
            <person name="Hollingsworth P."/>
            <person name="Dao Z."/>
            <person name="Luo G."/>
            <person name="Guo H."/>
            <person name="Ma Y."/>
            <person name="Sun W."/>
        </authorList>
    </citation>
    <scope>NUCLEOTIDE SEQUENCE [LARGE SCALE GENOMIC DNA]</scope>
    <source>
        <strain evidence="16">cv. Malutang</strain>
    </source>
</reference>
<evidence type="ECO:0000256" key="11">
    <source>
        <dbReference type="PROSITE-ProRule" id="PRU00023"/>
    </source>
</evidence>
<feature type="compositionally biased region" description="Polar residues" evidence="13">
    <location>
        <begin position="294"/>
        <end position="304"/>
    </location>
</feature>
<gene>
    <name evidence="15" type="ORF">EZV62_016431</name>
</gene>
<dbReference type="PROSITE" id="PS50089">
    <property type="entry name" value="ZF_RING_2"/>
    <property type="match status" value="1"/>
</dbReference>
<dbReference type="EMBL" id="VAHF01000007">
    <property type="protein sequence ID" value="TXG58602.1"/>
    <property type="molecule type" value="Genomic_DNA"/>
</dbReference>
<dbReference type="PROSITE" id="PS50088">
    <property type="entry name" value="ANK_REPEAT"/>
    <property type="match status" value="3"/>
</dbReference>
<keyword evidence="6" id="KW-0677">Repeat</keyword>
<dbReference type="Pfam" id="PF00023">
    <property type="entry name" value="Ank"/>
    <property type="match status" value="1"/>
</dbReference>
<feature type="domain" description="RING-type" evidence="14">
    <location>
        <begin position="324"/>
        <end position="373"/>
    </location>
</feature>
<feature type="repeat" description="ANK" evidence="11">
    <location>
        <begin position="82"/>
        <end position="114"/>
    </location>
</feature>
<evidence type="ECO:0000256" key="9">
    <source>
        <dbReference type="ARBA" id="ARBA00022833"/>
    </source>
</evidence>
<accession>A0A5C7HQU6</accession>
<feature type="repeat" description="ANK" evidence="11">
    <location>
        <begin position="198"/>
        <end position="230"/>
    </location>
</feature>
<evidence type="ECO:0000256" key="3">
    <source>
        <dbReference type="ARBA" id="ARBA00012483"/>
    </source>
</evidence>
<keyword evidence="4" id="KW-0808">Transferase</keyword>
<evidence type="ECO:0000256" key="10">
    <source>
        <dbReference type="ARBA" id="ARBA00023043"/>
    </source>
</evidence>
<dbReference type="GO" id="GO:0061630">
    <property type="term" value="F:ubiquitin protein ligase activity"/>
    <property type="evidence" value="ECO:0007669"/>
    <property type="project" value="UniProtKB-EC"/>
</dbReference>
<evidence type="ECO:0000313" key="16">
    <source>
        <dbReference type="Proteomes" id="UP000323000"/>
    </source>
</evidence>
<dbReference type="AlphaFoldDB" id="A0A5C7HQU6"/>
<dbReference type="EC" id="2.3.2.27" evidence="3"/>
<dbReference type="InterPro" id="IPR001841">
    <property type="entry name" value="Znf_RING"/>
</dbReference>
<evidence type="ECO:0000256" key="5">
    <source>
        <dbReference type="ARBA" id="ARBA00022723"/>
    </source>
</evidence>
<evidence type="ECO:0000256" key="8">
    <source>
        <dbReference type="ARBA" id="ARBA00022786"/>
    </source>
</evidence>
<evidence type="ECO:0000313" key="15">
    <source>
        <dbReference type="EMBL" id="TXG58602.1"/>
    </source>
</evidence>
<dbReference type="Gene3D" id="1.25.40.20">
    <property type="entry name" value="Ankyrin repeat-containing domain"/>
    <property type="match status" value="3"/>
</dbReference>
<evidence type="ECO:0000256" key="7">
    <source>
        <dbReference type="ARBA" id="ARBA00022771"/>
    </source>
</evidence>
<evidence type="ECO:0000256" key="2">
    <source>
        <dbReference type="ARBA" id="ARBA00004906"/>
    </source>
</evidence>
<dbReference type="InterPro" id="IPR013083">
    <property type="entry name" value="Znf_RING/FYVE/PHD"/>
</dbReference>
<organism evidence="15 16">
    <name type="scientific">Acer yangbiense</name>
    <dbReference type="NCBI Taxonomy" id="1000413"/>
    <lineage>
        <taxon>Eukaryota</taxon>
        <taxon>Viridiplantae</taxon>
        <taxon>Streptophyta</taxon>
        <taxon>Embryophyta</taxon>
        <taxon>Tracheophyta</taxon>
        <taxon>Spermatophyta</taxon>
        <taxon>Magnoliopsida</taxon>
        <taxon>eudicotyledons</taxon>
        <taxon>Gunneridae</taxon>
        <taxon>Pentapetalae</taxon>
        <taxon>rosids</taxon>
        <taxon>malvids</taxon>
        <taxon>Sapindales</taxon>
        <taxon>Sapindaceae</taxon>
        <taxon>Hippocastanoideae</taxon>
        <taxon>Acereae</taxon>
        <taxon>Acer</taxon>
    </lineage>
</organism>
<comment type="catalytic activity">
    <reaction evidence="1">
        <text>S-ubiquitinyl-[E2 ubiquitin-conjugating enzyme]-L-cysteine + [acceptor protein]-L-lysine = [E2 ubiquitin-conjugating enzyme]-L-cysteine + N(6)-ubiquitinyl-[acceptor protein]-L-lysine.</text>
        <dbReference type="EC" id="2.3.2.27"/>
    </reaction>
</comment>
<evidence type="ECO:0000256" key="4">
    <source>
        <dbReference type="ARBA" id="ARBA00022679"/>
    </source>
</evidence>
<dbReference type="Pfam" id="PF12796">
    <property type="entry name" value="Ank_2"/>
    <property type="match status" value="2"/>
</dbReference>
<name>A0A5C7HQU6_9ROSI</name>
<keyword evidence="5" id="KW-0479">Metal-binding</keyword>
<evidence type="ECO:0000259" key="14">
    <source>
        <dbReference type="PROSITE" id="PS50089"/>
    </source>
</evidence>
<dbReference type="Pfam" id="PF24921">
    <property type="entry name" value="RING_XB3-XBAT31"/>
    <property type="match status" value="1"/>
</dbReference>
<dbReference type="SMART" id="SM00248">
    <property type="entry name" value="ANK"/>
    <property type="match status" value="7"/>
</dbReference>
<dbReference type="SUPFAM" id="SSF57850">
    <property type="entry name" value="RING/U-box"/>
    <property type="match status" value="1"/>
</dbReference>
<keyword evidence="10 11" id="KW-0040">ANK repeat</keyword>
<feature type="repeat" description="ANK" evidence="11">
    <location>
        <begin position="161"/>
        <end position="193"/>
    </location>
</feature>
<comment type="pathway">
    <text evidence="2">Protein modification; protein ubiquitination.</text>
</comment>
<dbReference type="PANTHER" id="PTHR24173">
    <property type="entry name" value="ANKYRIN REPEAT CONTAINING"/>
    <property type="match status" value="1"/>
</dbReference>
<dbReference type="Gene3D" id="3.30.40.10">
    <property type="entry name" value="Zinc/RING finger domain, C3HC4 (zinc finger)"/>
    <property type="match status" value="1"/>
</dbReference>
<dbReference type="Proteomes" id="UP000323000">
    <property type="component" value="Chromosome 7"/>
</dbReference>
<dbReference type="InterPro" id="IPR002110">
    <property type="entry name" value="Ankyrin_rpt"/>
</dbReference>